<dbReference type="Proteomes" id="UP000249890">
    <property type="component" value="Chromosome"/>
</dbReference>
<protein>
    <submittedName>
        <fullName evidence="1">Uncharacterized protein</fullName>
    </submittedName>
</protein>
<evidence type="ECO:0000313" key="1">
    <source>
        <dbReference type="EMBL" id="ASA20152.1"/>
    </source>
</evidence>
<reference evidence="1 2" key="1">
    <citation type="submission" date="2017-06" db="EMBL/GenBank/DDBJ databases">
        <title>Complete genome sequence of Paenibacillus donghaensis KCTC 13049T isolated from East Sea sediment, South Korea.</title>
        <authorList>
            <person name="Jung B.K."/>
            <person name="Hong S.-J."/>
            <person name="Shin J.-H."/>
        </authorList>
    </citation>
    <scope>NUCLEOTIDE SEQUENCE [LARGE SCALE GENOMIC DNA]</scope>
    <source>
        <strain evidence="1 2">KCTC 13049</strain>
    </source>
</reference>
<name>A0A2Z2KH38_9BACL</name>
<dbReference type="RefSeq" id="WP_087914174.1">
    <property type="nucleotide sequence ID" value="NZ_CP021780.1"/>
</dbReference>
<organism evidence="1 2">
    <name type="scientific">Paenibacillus donghaensis</name>
    <dbReference type="NCBI Taxonomy" id="414771"/>
    <lineage>
        <taxon>Bacteria</taxon>
        <taxon>Bacillati</taxon>
        <taxon>Bacillota</taxon>
        <taxon>Bacilli</taxon>
        <taxon>Bacillales</taxon>
        <taxon>Paenibacillaceae</taxon>
        <taxon>Paenibacillus</taxon>
    </lineage>
</organism>
<sequence length="145" mass="16632">MNSARLSRIELFAFDNRPSFAHRSIQNGCWYLVLRLTSGEHISYGECVVPMNGEAIDLIKWGAFLRSIHRSTLEEAFQTMQQMKQEWTSSQLSLLQSALSGMLNAQYPRLTVAAGSARHVHQVFSKGNIIYYHFKNYAKDMFLPK</sequence>
<accession>A0A2Z2KH38</accession>
<evidence type="ECO:0000313" key="2">
    <source>
        <dbReference type="Proteomes" id="UP000249890"/>
    </source>
</evidence>
<dbReference type="EMBL" id="CP021780">
    <property type="protein sequence ID" value="ASA20152.1"/>
    <property type="molecule type" value="Genomic_DNA"/>
</dbReference>
<keyword evidence="2" id="KW-1185">Reference proteome</keyword>
<dbReference type="AlphaFoldDB" id="A0A2Z2KH38"/>
<proteinExistence type="predicted"/>
<gene>
    <name evidence="1" type="ORF">B9T62_04670</name>
</gene>
<dbReference type="OrthoDB" id="2611783at2"/>
<dbReference type="KEGG" id="pdh:B9T62_04670"/>